<proteinExistence type="predicted"/>
<name>A0A8S1QQ34_PARPR</name>
<comment type="caution">
    <text evidence="1">The sequence shown here is derived from an EMBL/GenBank/DDBJ whole genome shotgun (WGS) entry which is preliminary data.</text>
</comment>
<reference evidence="1" key="1">
    <citation type="submission" date="2021-01" db="EMBL/GenBank/DDBJ databases">
        <authorList>
            <consortium name="Genoscope - CEA"/>
            <person name="William W."/>
        </authorList>
    </citation>
    <scope>NUCLEOTIDE SEQUENCE</scope>
</reference>
<sequence>MKIQNVQCTKCQFGLVRIVEIQQDEENIKLSQISIKIVSMEELVVFQLLKIKMIQYFKS</sequence>
<protein>
    <submittedName>
        <fullName evidence="1">Uncharacterized protein</fullName>
    </submittedName>
</protein>
<accession>A0A8S1QQ34</accession>
<dbReference type="Proteomes" id="UP000688137">
    <property type="component" value="Unassembled WGS sequence"/>
</dbReference>
<evidence type="ECO:0000313" key="1">
    <source>
        <dbReference type="EMBL" id="CAD8116550.1"/>
    </source>
</evidence>
<dbReference type="EMBL" id="CAJJDM010000183">
    <property type="protein sequence ID" value="CAD8116550.1"/>
    <property type="molecule type" value="Genomic_DNA"/>
</dbReference>
<organism evidence="1 2">
    <name type="scientific">Paramecium primaurelia</name>
    <dbReference type="NCBI Taxonomy" id="5886"/>
    <lineage>
        <taxon>Eukaryota</taxon>
        <taxon>Sar</taxon>
        <taxon>Alveolata</taxon>
        <taxon>Ciliophora</taxon>
        <taxon>Intramacronucleata</taxon>
        <taxon>Oligohymenophorea</taxon>
        <taxon>Peniculida</taxon>
        <taxon>Parameciidae</taxon>
        <taxon>Paramecium</taxon>
    </lineage>
</organism>
<keyword evidence="2" id="KW-1185">Reference proteome</keyword>
<dbReference type="AlphaFoldDB" id="A0A8S1QQ34"/>
<gene>
    <name evidence="1" type="ORF">PPRIM_AZ9-3.1.T1740021</name>
</gene>
<evidence type="ECO:0000313" key="2">
    <source>
        <dbReference type="Proteomes" id="UP000688137"/>
    </source>
</evidence>